<name>A0ABU8C5R9_9GAMM</name>
<accession>A0ABU8C5R9</accession>
<dbReference type="InterPro" id="IPR041018">
    <property type="entry name" value="ADPRTs_Tse2"/>
</dbReference>
<sequence length="161" mass="18373">MLTLEEIIISRGEIEKIYRANIALTLWRGLHSSDDKINPLYPDFYRRDLPNGDIREPDVTIVRDRKTGKEIVKSEEGVGTSLTDKEGLFGHKSWEYYVIPKGTVIPKELIITKDHYLARKKCWHYSISPNFDMAKEDFIAALDKLAQNAGIKVKGKTHATG</sequence>
<evidence type="ECO:0000313" key="3">
    <source>
        <dbReference type="Proteomes" id="UP001375382"/>
    </source>
</evidence>
<organism evidence="2 3">
    <name type="scientific">Rheinheimera muenzenbergensis</name>
    <dbReference type="NCBI Taxonomy" id="1193628"/>
    <lineage>
        <taxon>Bacteria</taxon>
        <taxon>Pseudomonadati</taxon>
        <taxon>Pseudomonadota</taxon>
        <taxon>Gammaproteobacteria</taxon>
        <taxon>Chromatiales</taxon>
        <taxon>Chromatiaceae</taxon>
        <taxon>Rheinheimera</taxon>
    </lineage>
</organism>
<keyword evidence="3" id="KW-1185">Reference proteome</keyword>
<evidence type="ECO:0000259" key="1">
    <source>
        <dbReference type="Pfam" id="PF18648"/>
    </source>
</evidence>
<proteinExistence type="predicted"/>
<dbReference type="RefSeq" id="WP_335735445.1">
    <property type="nucleotide sequence ID" value="NZ_JALAAR010000005.1"/>
</dbReference>
<dbReference type="Proteomes" id="UP001375382">
    <property type="component" value="Unassembled WGS sequence"/>
</dbReference>
<feature type="domain" description="Tse2 ADP-ribosyltransferase toxin" evidence="1">
    <location>
        <begin position="19"/>
        <end position="149"/>
    </location>
</feature>
<gene>
    <name evidence="2" type="ORF">MN202_07305</name>
</gene>
<dbReference type="EMBL" id="JALAAR010000005">
    <property type="protein sequence ID" value="MEH8017031.1"/>
    <property type="molecule type" value="Genomic_DNA"/>
</dbReference>
<evidence type="ECO:0000313" key="2">
    <source>
        <dbReference type="EMBL" id="MEH8017031.1"/>
    </source>
</evidence>
<dbReference type="Pfam" id="PF18648">
    <property type="entry name" value="ADPRTs_Tse2"/>
    <property type="match status" value="1"/>
</dbReference>
<reference evidence="2 3" key="1">
    <citation type="journal article" date="2023" name="Ecotoxicol. Environ. Saf.">
        <title>Mercury remediation potential of mercury-resistant strain Rheinheimera metallidurans sp. nov. isolated from a municipal waste dumping site.</title>
        <authorList>
            <person name="Yadav V."/>
            <person name="Manjhi A."/>
            <person name="Vadakedath N."/>
        </authorList>
    </citation>
    <scope>NUCLEOTIDE SEQUENCE [LARGE SCALE GENOMIC DNA]</scope>
    <source>
        <strain evidence="2 3">E-49</strain>
    </source>
</reference>
<comment type="caution">
    <text evidence="2">The sequence shown here is derived from an EMBL/GenBank/DDBJ whole genome shotgun (WGS) entry which is preliminary data.</text>
</comment>
<protein>
    <recommendedName>
        <fullName evidence="1">Tse2 ADP-ribosyltransferase toxin domain-containing protein</fullName>
    </recommendedName>
</protein>